<evidence type="ECO:0000256" key="1">
    <source>
        <dbReference type="SAM" id="Phobius"/>
    </source>
</evidence>
<organism evidence="2 3">
    <name type="scientific">Parapedobacter composti</name>
    <dbReference type="NCBI Taxonomy" id="623281"/>
    <lineage>
        <taxon>Bacteria</taxon>
        <taxon>Pseudomonadati</taxon>
        <taxon>Bacteroidota</taxon>
        <taxon>Sphingobacteriia</taxon>
        <taxon>Sphingobacteriales</taxon>
        <taxon>Sphingobacteriaceae</taxon>
        <taxon>Parapedobacter</taxon>
    </lineage>
</organism>
<keyword evidence="1" id="KW-0472">Membrane</keyword>
<dbReference type="AlphaFoldDB" id="A0A1I1KE93"/>
<sequence length="239" mass="26748">MAAFFEQIQDYLDGTLAVEERQAFEQQLKEDGALREELALQRELRDLITKHRAAEAGVSALEATLRQVRAAYEAEGPKKKPGVIRLLLPAIAVAACLLAVFNYVGFFEPDFEQLPEMATSITRDGGADSTYQQAVSAFNEGDYQTSIRLLDGLVSDDTSVVRYRYYRGLSHLGLAQYRKAITDLKPIADGPSVFAGDASYFTAVAWWRLGDHDEALSYVERVTETSDYHKKAERLKKKL</sequence>
<dbReference type="OrthoDB" id="705099at2"/>
<dbReference type="EMBL" id="FOLL01000015">
    <property type="protein sequence ID" value="SFC59126.1"/>
    <property type="molecule type" value="Genomic_DNA"/>
</dbReference>
<feature type="transmembrane region" description="Helical" evidence="1">
    <location>
        <begin position="86"/>
        <end position="107"/>
    </location>
</feature>
<gene>
    <name evidence="2" type="ORF">SAMN05421747_115107</name>
</gene>
<keyword evidence="1" id="KW-0812">Transmembrane</keyword>
<dbReference type="Gene3D" id="1.25.40.10">
    <property type="entry name" value="Tetratricopeptide repeat domain"/>
    <property type="match status" value="1"/>
</dbReference>
<dbReference type="InterPro" id="IPR011990">
    <property type="entry name" value="TPR-like_helical_dom_sf"/>
</dbReference>
<name>A0A1I1KE93_9SPHI</name>
<dbReference type="STRING" id="623281.SAMN05421747_115107"/>
<dbReference type="Pfam" id="PF13432">
    <property type="entry name" value="TPR_16"/>
    <property type="match status" value="1"/>
</dbReference>
<dbReference type="SUPFAM" id="SSF48452">
    <property type="entry name" value="TPR-like"/>
    <property type="match status" value="1"/>
</dbReference>
<keyword evidence="1" id="KW-1133">Transmembrane helix</keyword>
<proteinExistence type="predicted"/>
<dbReference type="Proteomes" id="UP000199577">
    <property type="component" value="Unassembled WGS sequence"/>
</dbReference>
<evidence type="ECO:0000313" key="2">
    <source>
        <dbReference type="EMBL" id="SFC59126.1"/>
    </source>
</evidence>
<protein>
    <submittedName>
        <fullName evidence="2">Tetratricopeptide repeat-containing protein</fullName>
    </submittedName>
</protein>
<evidence type="ECO:0000313" key="3">
    <source>
        <dbReference type="Proteomes" id="UP000199577"/>
    </source>
</evidence>
<reference evidence="2 3" key="1">
    <citation type="submission" date="2016-10" db="EMBL/GenBank/DDBJ databases">
        <authorList>
            <person name="de Groot N.N."/>
        </authorList>
    </citation>
    <scope>NUCLEOTIDE SEQUENCE [LARGE SCALE GENOMIC DNA]</scope>
    <source>
        <strain evidence="2 3">DSM 22900</strain>
    </source>
</reference>
<keyword evidence="3" id="KW-1185">Reference proteome</keyword>
<dbReference type="RefSeq" id="WP_090974414.1">
    <property type="nucleotide sequence ID" value="NZ_FOLL01000015.1"/>
</dbReference>
<accession>A0A1I1KE93</accession>